<keyword evidence="1" id="KW-1133">Transmembrane helix</keyword>
<sequence>MGHGEERENGRSPRGLLIRLFLYLIGGHVFAGFLYLLFAVGK</sequence>
<evidence type="ECO:0000313" key="2">
    <source>
        <dbReference type="EMBL" id="NJQ07426.1"/>
    </source>
</evidence>
<protein>
    <submittedName>
        <fullName evidence="2">SHI family protein</fullName>
    </submittedName>
</protein>
<gene>
    <name evidence="2" type="ORF">HCN56_17990</name>
</gene>
<keyword evidence="1" id="KW-0812">Transmembrane</keyword>
<proteinExistence type="predicted"/>
<dbReference type="Pfam" id="PF19621">
    <property type="entry name" value="DUF6126"/>
    <property type="match status" value="1"/>
</dbReference>
<keyword evidence="1" id="KW-0472">Membrane</keyword>
<dbReference type="InterPro" id="IPR046129">
    <property type="entry name" value="DUF6126"/>
</dbReference>
<accession>A0A7X6I087</accession>
<dbReference type="Proteomes" id="UP000578686">
    <property type="component" value="Unassembled WGS sequence"/>
</dbReference>
<evidence type="ECO:0000256" key="1">
    <source>
        <dbReference type="SAM" id="Phobius"/>
    </source>
</evidence>
<comment type="caution">
    <text evidence="2">The sequence shown here is derived from an EMBL/GenBank/DDBJ whole genome shotgun (WGS) entry which is preliminary data.</text>
</comment>
<dbReference type="AlphaFoldDB" id="A0A7X6I087"/>
<evidence type="ECO:0000313" key="3">
    <source>
        <dbReference type="Proteomes" id="UP000578686"/>
    </source>
</evidence>
<dbReference type="EMBL" id="JAAVJD010000159">
    <property type="protein sequence ID" value="NJQ07426.1"/>
    <property type="molecule type" value="Genomic_DNA"/>
</dbReference>
<feature type="transmembrane region" description="Helical" evidence="1">
    <location>
        <begin position="20"/>
        <end position="40"/>
    </location>
</feature>
<reference evidence="2 3" key="1">
    <citation type="submission" date="2020-03" db="EMBL/GenBank/DDBJ databases">
        <title>Draft genome of Streptomyces sp. ventii, isolated from the Axial Seamount in the Pacific Ocean, and resequencing of the two type strains Streptomyces lonarensis strain NCL 716 and Streptomyces bohaiensis strain 11A07.</title>
        <authorList>
            <person name="Loughran R.M."/>
            <person name="Pfannmuller K.M."/>
            <person name="Wasson B.J."/>
            <person name="Deadmond M.C."/>
            <person name="Paddock B.E."/>
            <person name="Koyack M.J."/>
            <person name="Gallegos D.A."/>
            <person name="Mitchell E.A."/>
            <person name="Ushijima B."/>
            <person name="Saw J.H."/>
            <person name="Mcphail K.L."/>
            <person name="Videau P."/>
        </authorList>
    </citation>
    <scope>NUCLEOTIDE SEQUENCE [LARGE SCALE GENOMIC DNA]</scope>
    <source>
        <strain evidence="2 3">NCL716</strain>
    </source>
</reference>
<name>A0A7X6I087_9ACTN</name>
<keyword evidence="3" id="KW-1185">Reference proteome</keyword>
<organism evidence="2 3">
    <name type="scientific">Streptomyces lonarensis</name>
    <dbReference type="NCBI Taxonomy" id="700599"/>
    <lineage>
        <taxon>Bacteria</taxon>
        <taxon>Bacillati</taxon>
        <taxon>Actinomycetota</taxon>
        <taxon>Actinomycetes</taxon>
        <taxon>Kitasatosporales</taxon>
        <taxon>Streptomycetaceae</taxon>
        <taxon>Streptomyces</taxon>
    </lineage>
</organism>